<dbReference type="NCBIfam" id="TIGR02937">
    <property type="entry name" value="sigma70-ECF"/>
    <property type="match status" value="1"/>
</dbReference>
<keyword evidence="5" id="KW-0804">Transcription</keyword>
<dbReference type="Pfam" id="PF04542">
    <property type="entry name" value="Sigma70_r2"/>
    <property type="match status" value="1"/>
</dbReference>
<keyword evidence="10" id="KW-1185">Reference proteome</keyword>
<evidence type="ECO:0000256" key="4">
    <source>
        <dbReference type="ARBA" id="ARBA00023125"/>
    </source>
</evidence>
<dbReference type="CDD" id="cd06171">
    <property type="entry name" value="Sigma70_r4"/>
    <property type="match status" value="1"/>
</dbReference>
<comment type="caution">
    <text evidence="9">The sequence shown here is derived from an EMBL/GenBank/DDBJ whole genome shotgun (WGS) entry which is preliminary data.</text>
</comment>
<dbReference type="GO" id="GO:0003677">
    <property type="term" value="F:DNA binding"/>
    <property type="evidence" value="ECO:0007669"/>
    <property type="project" value="UniProtKB-KW"/>
</dbReference>
<dbReference type="EMBL" id="JACHMG010000001">
    <property type="protein sequence ID" value="MBB4682683.1"/>
    <property type="molecule type" value="Genomic_DNA"/>
</dbReference>
<gene>
    <name evidence="9" type="ORF">BJY18_000168</name>
</gene>
<dbReference type="Pfam" id="PF08281">
    <property type="entry name" value="Sigma70_r4_2"/>
    <property type="match status" value="1"/>
</dbReference>
<dbReference type="InterPro" id="IPR013249">
    <property type="entry name" value="RNA_pol_sigma70_r4_t2"/>
</dbReference>
<feature type="compositionally biased region" description="Basic and acidic residues" evidence="6">
    <location>
        <begin position="178"/>
        <end position="188"/>
    </location>
</feature>
<accession>A0A840IL56</accession>
<keyword evidence="4" id="KW-0238">DNA-binding</keyword>
<keyword evidence="2" id="KW-0805">Transcription regulation</keyword>
<dbReference type="GO" id="GO:0006352">
    <property type="term" value="P:DNA-templated transcription initiation"/>
    <property type="evidence" value="ECO:0007669"/>
    <property type="project" value="InterPro"/>
</dbReference>
<dbReference type="Gene3D" id="1.10.1740.10">
    <property type="match status" value="1"/>
</dbReference>
<keyword evidence="3" id="KW-0731">Sigma factor</keyword>
<dbReference type="PANTHER" id="PTHR43133:SF58">
    <property type="entry name" value="ECF RNA POLYMERASE SIGMA FACTOR SIGD"/>
    <property type="match status" value="1"/>
</dbReference>
<dbReference type="SUPFAM" id="SSF88659">
    <property type="entry name" value="Sigma3 and sigma4 domains of RNA polymerase sigma factors"/>
    <property type="match status" value="1"/>
</dbReference>
<organism evidence="9 10">
    <name type="scientific">Amycolatopsis jiangsuensis</name>
    <dbReference type="NCBI Taxonomy" id="1181879"/>
    <lineage>
        <taxon>Bacteria</taxon>
        <taxon>Bacillati</taxon>
        <taxon>Actinomycetota</taxon>
        <taxon>Actinomycetes</taxon>
        <taxon>Pseudonocardiales</taxon>
        <taxon>Pseudonocardiaceae</taxon>
        <taxon>Amycolatopsis</taxon>
    </lineage>
</organism>
<protein>
    <submittedName>
        <fullName evidence="9">RNA polymerase sigma-70 factor (ECF subfamily)</fullName>
    </submittedName>
</protein>
<sequence length="274" mass="29447">MLAWSLGGFGNAAISAALDMPGATVRSNLRHARERLKRRLGPAHPEEALMAALREADTALTDALRAAIDLEGTLFRVHRDAAVPRPSDGWPRLDGPVDAAVAGDPEAVSRLLAAVHPLVVRYCRARIGGLARGYAAADDLAQETCLALLTALPGYRRQGKPFLAFVYGIAQHKVADAHRTAARDRTEPIPDPPEAADPADGPQERALRGELNTQLARLLRVLPDRQREIVLLRVVLGLSAEETAEAVDSTPGAVRVAQHRALSRLRTELPRGGL</sequence>
<dbReference type="InterPro" id="IPR007627">
    <property type="entry name" value="RNA_pol_sigma70_r2"/>
</dbReference>
<comment type="similarity">
    <text evidence="1">Belongs to the sigma-70 factor family. ECF subfamily.</text>
</comment>
<dbReference type="PANTHER" id="PTHR43133">
    <property type="entry name" value="RNA POLYMERASE ECF-TYPE SIGMA FACTO"/>
    <property type="match status" value="1"/>
</dbReference>
<dbReference type="InterPro" id="IPR039425">
    <property type="entry name" value="RNA_pol_sigma-70-like"/>
</dbReference>
<dbReference type="Proteomes" id="UP000581769">
    <property type="component" value="Unassembled WGS sequence"/>
</dbReference>
<dbReference type="Gene3D" id="1.10.10.10">
    <property type="entry name" value="Winged helix-like DNA-binding domain superfamily/Winged helix DNA-binding domain"/>
    <property type="match status" value="1"/>
</dbReference>
<evidence type="ECO:0000259" key="8">
    <source>
        <dbReference type="Pfam" id="PF08281"/>
    </source>
</evidence>
<evidence type="ECO:0000256" key="3">
    <source>
        <dbReference type="ARBA" id="ARBA00023082"/>
    </source>
</evidence>
<evidence type="ECO:0000313" key="10">
    <source>
        <dbReference type="Proteomes" id="UP000581769"/>
    </source>
</evidence>
<dbReference type="InterPro" id="IPR036388">
    <property type="entry name" value="WH-like_DNA-bd_sf"/>
</dbReference>
<name>A0A840IL56_9PSEU</name>
<evidence type="ECO:0000256" key="1">
    <source>
        <dbReference type="ARBA" id="ARBA00010641"/>
    </source>
</evidence>
<reference evidence="9 10" key="1">
    <citation type="submission" date="2020-08" db="EMBL/GenBank/DDBJ databases">
        <title>Sequencing the genomes of 1000 actinobacteria strains.</title>
        <authorList>
            <person name="Klenk H.-P."/>
        </authorList>
    </citation>
    <scope>NUCLEOTIDE SEQUENCE [LARGE SCALE GENOMIC DNA]</scope>
    <source>
        <strain evidence="9 10">DSM 45859</strain>
    </source>
</reference>
<feature type="domain" description="RNA polymerase sigma-70 region 2" evidence="7">
    <location>
        <begin position="113"/>
        <end position="183"/>
    </location>
</feature>
<evidence type="ECO:0000313" key="9">
    <source>
        <dbReference type="EMBL" id="MBB4682683.1"/>
    </source>
</evidence>
<dbReference type="InterPro" id="IPR014284">
    <property type="entry name" value="RNA_pol_sigma-70_dom"/>
</dbReference>
<dbReference type="SUPFAM" id="SSF88946">
    <property type="entry name" value="Sigma2 domain of RNA polymerase sigma factors"/>
    <property type="match status" value="1"/>
</dbReference>
<evidence type="ECO:0000256" key="5">
    <source>
        <dbReference type="ARBA" id="ARBA00023163"/>
    </source>
</evidence>
<dbReference type="InterPro" id="IPR013324">
    <property type="entry name" value="RNA_pol_sigma_r3/r4-like"/>
</dbReference>
<feature type="domain" description="RNA polymerase sigma factor 70 region 4 type 2" evidence="8">
    <location>
        <begin position="214"/>
        <end position="265"/>
    </location>
</feature>
<dbReference type="GO" id="GO:0016987">
    <property type="term" value="F:sigma factor activity"/>
    <property type="evidence" value="ECO:0007669"/>
    <property type="project" value="UniProtKB-KW"/>
</dbReference>
<proteinExistence type="inferred from homology"/>
<evidence type="ECO:0000256" key="6">
    <source>
        <dbReference type="SAM" id="MobiDB-lite"/>
    </source>
</evidence>
<evidence type="ECO:0000256" key="2">
    <source>
        <dbReference type="ARBA" id="ARBA00023015"/>
    </source>
</evidence>
<dbReference type="AlphaFoldDB" id="A0A840IL56"/>
<dbReference type="InterPro" id="IPR013325">
    <property type="entry name" value="RNA_pol_sigma_r2"/>
</dbReference>
<dbReference type="NCBIfam" id="NF007230">
    <property type="entry name" value="PRK09648.1"/>
    <property type="match status" value="1"/>
</dbReference>
<feature type="region of interest" description="Disordered" evidence="6">
    <location>
        <begin position="178"/>
        <end position="203"/>
    </location>
</feature>
<evidence type="ECO:0000259" key="7">
    <source>
        <dbReference type="Pfam" id="PF04542"/>
    </source>
</evidence>